<evidence type="ECO:0000256" key="1">
    <source>
        <dbReference type="SAM" id="Phobius"/>
    </source>
</evidence>
<proteinExistence type="predicted"/>
<feature type="transmembrane region" description="Helical" evidence="1">
    <location>
        <begin position="113"/>
        <end position="136"/>
    </location>
</feature>
<evidence type="ECO:0000313" key="3">
    <source>
        <dbReference type="Proteomes" id="UP001519460"/>
    </source>
</evidence>
<dbReference type="EMBL" id="JACVVK020000401">
    <property type="protein sequence ID" value="KAK7475583.1"/>
    <property type="molecule type" value="Genomic_DNA"/>
</dbReference>
<feature type="transmembrane region" description="Helical" evidence="1">
    <location>
        <begin position="82"/>
        <end position="101"/>
    </location>
</feature>
<dbReference type="GO" id="GO:0016020">
    <property type="term" value="C:membrane"/>
    <property type="evidence" value="ECO:0007669"/>
    <property type="project" value="UniProtKB-SubCell"/>
</dbReference>
<organism evidence="2 3">
    <name type="scientific">Batillaria attramentaria</name>
    <dbReference type="NCBI Taxonomy" id="370345"/>
    <lineage>
        <taxon>Eukaryota</taxon>
        <taxon>Metazoa</taxon>
        <taxon>Spiralia</taxon>
        <taxon>Lophotrochozoa</taxon>
        <taxon>Mollusca</taxon>
        <taxon>Gastropoda</taxon>
        <taxon>Caenogastropoda</taxon>
        <taxon>Sorbeoconcha</taxon>
        <taxon>Cerithioidea</taxon>
        <taxon>Batillariidae</taxon>
        <taxon>Batillaria</taxon>
    </lineage>
</organism>
<gene>
    <name evidence="2" type="ORF">BaRGS_00033172</name>
</gene>
<reference evidence="2 3" key="1">
    <citation type="journal article" date="2023" name="Sci. Data">
        <title>Genome assembly of the Korean intertidal mud-creeper Batillaria attramentaria.</title>
        <authorList>
            <person name="Patra A.K."/>
            <person name="Ho P.T."/>
            <person name="Jun S."/>
            <person name="Lee S.J."/>
            <person name="Kim Y."/>
            <person name="Won Y.J."/>
        </authorList>
    </citation>
    <scope>NUCLEOTIDE SEQUENCE [LARGE SCALE GENOMIC DNA]</scope>
    <source>
        <strain evidence="2">Wonlab-2016</strain>
    </source>
</reference>
<keyword evidence="3" id="KW-1185">Reference proteome</keyword>
<sequence>MSLQYEPVIDELSDEYPDRPELYFMRSSHRRERRWPRVIGIVQIIVGVLIAFLGALECFIIPMAESKDYKHDIRFDQSTCYGAGLIAGFVMVLTGSTAIRASLSKRKTTVYRFYNLTLFTLLLYIGMTVFLIVAYANGWTNKKAYPEGSHMHQVHMFVTIFTVLGLLFALTAVVLYYDVVCCGENKLWEWWATSLCSACYGK</sequence>
<keyword evidence="1" id="KW-0472">Membrane</keyword>
<feature type="transmembrane region" description="Helical" evidence="1">
    <location>
        <begin position="38"/>
        <end position="62"/>
    </location>
</feature>
<dbReference type="AlphaFoldDB" id="A0ABD0JKS3"/>
<accession>A0ABD0JKS3</accession>
<feature type="non-terminal residue" evidence="2">
    <location>
        <position position="202"/>
    </location>
</feature>
<keyword evidence="1" id="KW-1133">Transmembrane helix</keyword>
<name>A0ABD0JKS3_9CAEN</name>
<feature type="transmembrane region" description="Helical" evidence="1">
    <location>
        <begin position="156"/>
        <end position="177"/>
    </location>
</feature>
<evidence type="ECO:0000313" key="2">
    <source>
        <dbReference type="EMBL" id="KAK7475583.1"/>
    </source>
</evidence>
<comment type="caution">
    <text evidence="2">The sequence shown here is derived from an EMBL/GenBank/DDBJ whole genome shotgun (WGS) entry which is preliminary data.</text>
</comment>
<protein>
    <submittedName>
        <fullName evidence="2">Uncharacterized protein</fullName>
    </submittedName>
</protein>
<keyword evidence="1" id="KW-0812">Transmembrane</keyword>
<dbReference type="Proteomes" id="UP001519460">
    <property type="component" value="Unassembled WGS sequence"/>
</dbReference>